<dbReference type="PRINTS" id="PR00947">
    <property type="entry name" value="CUTICLE"/>
</dbReference>
<dbReference type="PROSITE" id="PS51155">
    <property type="entry name" value="CHIT_BIND_RR_2"/>
    <property type="match status" value="2"/>
</dbReference>
<dbReference type="InterPro" id="IPR050468">
    <property type="entry name" value="Cuticle_Struct_Prot"/>
</dbReference>
<dbReference type="GO" id="GO:0008010">
    <property type="term" value="F:structural constituent of chitin-based larval cuticle"/>
    <property type="evidence" value="ECO:0007669"/>
    <property type="project" value="TreeGrafter"/>
</dbReference>
<dbReference type="PANTHER" id="PTHR10380:SF218">
    <property type="entry name" value="ADULT CUTICLE PROTEIN 65AA-RELATED"/>
    <property type="match status" value="1"/>
</dbReference>
<dbReference type="InterPro" id="IPR000618">
    <property type="entry name" value="Insect_cuticle"/>
</dbReference>
<dbReference type="GO" id="GO:0062129">
    <property type="term" value="C:chitin-based extracellular matrix"/>
    <property type="evidence" value="ECO:0007669"/>
    <property type="project" value="TreeGrafter"/>
</dbReference>
<feature type="chain" id="PRO_5026308753" description="Larval cuticle protein 65Ag1" evidence="3">
    <location>
        <begin position="19"/>
        <end position="236"/>
    </location>
</feature>
<dbReference type="PANTHER" id="PTHR10380">
    <property type="entry name" value="CUTICLE PROTEIN"/>
    <property type="match status" value="1"/>
</dbReference>
<protein>
    <recommendedName>
        <fullName evidence="6">Larval cuticle protein 65Ag1</fullName>
    </recommendedName>
</protein>
<dbReference type="InParanoid" id="A0A6I8UDS2"/>
<evidence type="ECO:0000256" key="1">
    <source>
        <dbReference type="ARBA" id="ARBA00022460"/>
    </source>
</evidence>
<dbReference type="Pfam" id="PF00379">
    <property type="entry name" value="Chitin_bind_4"/>
    <property type="match status" value="2"/>
</dbReference>
<dbReference type="KEGG" id="dpo:4813480"/>
<dbReference type="InterPro" id="IPR031311">
    <property type="entry name" value="CHIT_BIND_RR_consensus"/>
</dbReference>
<name>A0A6I8UDS2_DROPS</name>
<organism evidence="4 5">
    <name type="scientific">Drosophila pseudoobscura pseudoobscura</name>
    <name type="common">Fruit fly</name>
    <dbReference type="NCBI Taxonomy" id="46245"/>
    <lineage>
        <taxon>Eukaryota</taxon>
        <taxon>Metazoa</taxon>
        <taxon>Ecdysozoa</taxon>
        <taxon>Arthropoda</taxon>
        <taxon>Hexapoda</taxon>
        <taxon>Insecta</taxon>
        <taxon>Pterygota</taxon>
        <taxon>Neoptera</taxon>
        <taxon>Endopterygota</taxon>
        <taxon>Diptera</taxon>
        <taxon>Brachycera</taxon>
        <taxon>Muscomorpha</taxon>
        <taxon>Ephydroidea</taxon>
        <taxon>Drosophilidae</taxon>
        <taxon>Drosophila</taxon>
        <taxon>Sophophora</taxon>
    </lineage>
</organism>
<dbReference type="Proteomes" id="UP000001819">
    <property type="component" value="Chromosome X"/>
</dbReference>
<gene>
    <name evidence="5" type="primary">LOC4813480</name>
</gene>
<dbReference type="PROSITE" id="PS00233">
    <property type="entry name" value="CHIT_BIND_RR_1"/>
    <property type="match status" value="2"/>
</dbReference>
<evidence type="ECO:0000256" key="2">
    <source>
        <dbReference type="PROSITE-ProRule" id="PRU00497"/>
    </source>
</evidence>
<reference evidence="5" key="1">
    <citation type="submission" date="2025-08" db="UniProtKB">
        <authorList>
            <consortium name="RefSeq"/>
        </authorList>
    </citation>
    <scope>IDENTIFICATION</scope>
    <source>
        <strain evidence="5">MV-25-SWS-2005</strain>
        <tissue evidence="5">Whole body</tissue>
    </source>
</reference>
<feature type="signal peptide" evidence="3">
    <location>
        <begin position="1"/>
        <end position="18"/>
    </location>
</feature>
<evidence type="ECO:0008006" key="6">
    <source>
        <dbReference type="Google" id="ProtNLM"/>
    </source>
</evidence>
<keyword evidence="4" id="KW-1185">Reference proteome</keyword>
<evidence type="ECO:0000313" key="5">
    <source>
        <dbReference type="RefSeq" id="XP_001353827.2"/>
    </source>
</evidence>
<keyword evidence="1 2" id="KW-0193">Cuticle</keyword>
<dbReference type="RefSeq" id="XP_001353827.2">
    <property type="nucleotide sequence ID" value="XM_001353791.4"/>
</dbReference>
<dbReference type="AlphaFoldDB" id="A0A6I8UDS2"/>
<keyword evidence="3" id="KW-0732">Signal</keyword>
<evidence type="ECO:0000313" key="4">
    <source>
        <dbReference type="Proteomes" id="UP000001819"/>
    </source>
</evidence>
<evidence type="ECO:0000256" key="3">
    <source>
        <dbReference type="SAM" id="SignalP"/>
    </source>
</evidence>
<sequence>MKYTIALVFAALLAVVLAAPAPDADAQILRLESDVRPEGYNFALETSDGKKHQEEGELKNVGTEQEAIVVRGSYSFVADDGQTYTVNYIADENGFQPEGAHLPNVPIGNPPPNCSGASDSCQHSKEHNSTFNMKFVIVLAFALFAVAAARPSDVQIVRLDSDVGVEKYSFALETSDGTKKQEDGVLKNTGHEDEAIVVHGSYSFVGDDGVTYTVTYVADENGFQPSGAHLPVAPAA</sequence>
<proteinExistence type="predicted"/>
<accession>A0A6I8UDS2</accession>